<dbReference type="PROSITE" id="PS51352">
    <property type="entry name" value="THIOREDOXIN_2"/>
    <property type="match status" value="1"/>
</dbReference>
<dbReference type="Proteomes" id="UP000308054">
    <property type="component" value="Unassembled WGS sequence"/>
</dbReference>
<organism evidence="6 7">
    <name type="scientific">Marinicauda algicola</name>
    <dbReference type="NCBI Taxonomy" id="2029849"/>
    <lineage>
        <taxon>Bacteria</taxon>
        <taxon>Pseudomonadati</taxon>
        <taxon>Pseudomonadota</taxon>
        <taxon>Alphaproteobacteria</taxon>
        <taxon>Maricaulales</taxon>
        <taxon>Maricaulaceae</taxon>
        <taxon>Marinicauda</taxon>
    </lineage>
</organism>
<dbReference type="InterPro" id="IPR036249">
    <property type="entry name" value="Thioredoxin-like_sf"/>
</dbReference>
<evidence type="ECO:0000256" key="4">
    <source>
        <dbReference type="PIRSR" id="PIRSR603782-2"/>
    </source>
</evidence>
<evidence type="ECO:0000256" key="3">
    <source>
        <dbReference type="PIRSR" id="PIRSR603782-1"/>
    </source>
</evidence>
<comment type="similarity">
    <text evidence="1">Belongs to the SCO1/2 family.</text>
</comment>
<reference evidence="6 7" key="1">
    <citation type="journal article" date="2017" name="Int. J. Syst. Evol. Microbiol.">
        <title>Marinicauda algicola sp. nov., isolated from a marine red alga Rhodosorus marinus.</title>
        <authorList>
            <person name="Jeong S.E."/>
            <person name="Jeon S.H."/>
            <person name="Chun B.H."/>
            <person name="Kim D.W."/>
            <person name="Jeon C.O."/>
        </authorList>
    </citation>
    <scope>NUCLEOTIDE SEQUENCE [LARGE SCALE GENOMIC DNA]</scope>
    <source>
        <strain evidence="6 7">JCM 31718</strain>
    </source>
</reference>
<protein>
    <submittedName>
        <fullName evidence="6">SCO family protein</fullName>
    </submittedName>
</protein>
<dbReference type="Gene3D" id="3.40.30.10">
    <property type="entry name" value="Glutaredoxin"/>
    <property type="match status" value="1"/>
</dbReference>
<dbReference type="EMBL" id="SRXW01000002">
    <property type="protein sequence ID" value="TGY88960.1"/>
    <property type="molecule type" value="Genomic_DNA"/>
</dbReference>
<keyword evidence="4" id="KW-1015">Disulfide bond</keyword>
<evidence type="ECO:0000313" key="6">
    <source>
        <dbReference type="EMBL" id="TGY88960.1"/>
    </source>
</evidence>
<dbReference type="Pfam" id="PF02630">
    <property type="entry name" value="SCO1-SenC"/>
    <property type="match status" value="1"/>
</dbReference>
<accession>A0A4S2H094</accession>
<evidence type="ECO:0000313" key="7">
    <source>
        <dbReference type="Proteomes" id="UP000308054"/>
    </source>
</evidence>
<dbReference type="RefSeq" id="WP_135995500.1">
    <property type="nucleotide sequence ID" value="NZ_CP071057.1"/>
</dbReference>
<keyword evidence="3" id="KW-0479">Metal-binding</keyword>
<feature type="domain" description="Thioredoxin" evidence="5">
    <location>
        <begin position="45"/>
        <end position="211"/>
    </location>
</feature>
<comment type="caution">
    <text evidence="6">The sequence shown here is derived from an EMBL/GenBank/DDBJ whole genome shotgun (WGS) entry which is preliminary data.</text>
</comment>
<dbReference type="InterPro" id="IPR013766">
    <property type="entry name" value="Thioredoxin_domain"/>
</dbReference>
<dbReference type="GO" id="GO:0046872">
    <property type="term" value="F:metal ion binding"/>
    <property type="evidence" value="ECO:0007669"/>
    <property type="project" value="UniProtKB-KW"/>
</dbReference>
<dbReference type="SUPFAM" id="SSF52833">
    <property type="entry name" value="Thioredoxin-like"/>
    <property type="match status" value="1"/>
</dbReference>
<evidence type="ECO:0000259" key="5">
    <source>
        <dbReference type="PROSITE" id="PS51352"/>
    </source>
</evidence>
<evidence type="ECO:0000256" key="2">
    <source>
        <dbReference type="ARBA" id="ARBA00023008"/>
    </source>
</evidence>
<name>A0A4S2H094_9PROT</name>
<keyword evidence="7" id="KW-1185">Reference proteome</keyword>
<dbReference type="OrthoDB" id="9790194at2"/>
<feature type="disulfide bond" description="Redox-active" evidence="4">
    <location>
        <begin position="83"/>
        <end position="87"/>
    </location>
</feature>
<proteinExistence type="inferred from homology"/>
<dbReference type="CDD" id="cd02968">
    <property type="entry name" value="SCO"/>
    <property type="match status" value="1"/>
</dbReference>
<sequence>MNLKDRPVWLLPAIASLAALVAVFALLLARGAVEREGAAPMVRTSGEAQIGGPFTLVDHTGRTVTEADFAGRPMLIYFGFTYCPDVCPFSLQVLADALSRLPEDRRAVFQPLLISVDPERDTPQVLAQYVDSPAFPANLTGLTGSPEQIRAAAEAYRVYYARVEDPDSAAGYTMDHASLIYLMDGEGEFVDVFPHHATPGEIAARLQDFLEESRRSS</sequence>
<gene>
    <name evidence="6" type="ORF">E5163_07445</name>
</gene>
<feature type="binding site" evidence="3">
    <location>
        <position position="176"/>
    </location>
    <ligand>
        <name>Cu cation</name>
        <dbReference type="ChEBI" id="CHEBI:23378"/>
    </ligand>
</feature>
<evidence type="ECO:0000256" key="1">
    <source>
        <dbReference type="ARBA" id="ARBA00010996"/>
    </source>
</evidence>
<dbReference type="PANTHER" id="PTHR12151:SF25">
    <property type="entry name" value="LINALOOL DEHYDRATASE_ISOMERASE DOMAIN-CONTAINING PROTEIN"/>
    <property type="match status" value="1"/>
</dbReference>
<feature type="binding site" evidence="3">
    <location>
        <position position="87"/>
    </location>
    <ligand>
        <name>Cu cation</name>
        <dbReference type="ChEBI" id="CHEBI:23378"/>
    </ligand>
</feature>
<dbReference type="AlphaFoldDB" id="A0A4S2H094"/>
<dbReference type="InterPro" id="IPR003782">
    <property type="entry name" value="SCO1/SenC"/>
</dbReference>
<dbReference type="PANTHER" id="PTHR12151">
    <property type="entry name" value="ELECTRON TRANSPORT PROTIN SCO1/SENC FAMILY MEMBER"/>
    <property type="match status" value="1"/>
</dbReference>
<keyword evidence="2 3" id="KW-0186">Copper</keyword>
<dbReference type="FunFam" id="3.40.30.10:FF:000013">
    <property type="entry name" value="Blast:Protein SCO1 homolog, mitochondrial"/>
    <property type="match status" value="1"/>
</dbReference>
<feature type="binding site" evidence="3">
    <location>
        <position position="83"/>
    </location>
    <ligand>
        <name>Cu cation</name>
        <dbReference type="ChEBI" id="CHEBI:23378"/>
    </ligand>
</feature>